<sequence length="882" mass="101047">MPIDITIHHGKEHESSSSRIDEERFDHENVAITISRDQTAASNFKNEQPLAVQSLPFSTYPFDPFWYMDRESEEIAQNMDKRARLETNPVDQADRFFQSFAPSSKKLKRKASISDEDGDITTSPPINMAPTDNLRRKLWMPNSTPLAENLSTASCTQQSTGPPLQIRHDSTSMEGLGRSLTCYNTIDGSSSTQAHLARIAELEKENSILKAIVEEAATPPRMQVLHYLSSAQLPNLGEPYWIPGPDGGYALKAEHPVGDLDMYLHRYNEIAFVVHKYYDESVPSHLKLRRLQDKEVLSPPKPIREAITLVSDAMRSAVEAFLKRQPNFRQYFPEFSFDDYIPAPYTFWYQYRKTLTLLELQPSQRKLMRLLSRWIESNYGKYYALADSLFANSQVSPRTVQYLIKPGDVLVSKEAGYVQAHLATSWASQSSLEDTDGEPDSLFSNPTPKNRKWRWKVQTWTYEYNGTLYRINSSLEVTLCAEDLDDEANIKELDIVPLHFIGEDVQNKLRLRGWTVWSCRHKRLVSYQDGNDPLKDNRERLMVDFSTYKQLHPDSAVFNTPQTRNSTTDNRVMEENEPPESPNVYLFPPTITGYILRQKKWVDLDVDLIRDVVWNKGAFRDLVIDPDTKELVQALITNQLESEKGTDIIRGKGNGLIMLLHGGPGTGKTFTAETVAEMAEKPLFRVTCGDIGTQPEEVEKYLEYVLHLGKIWGCVVLLDEADVFLEERSLTDLRRNALVSVFLRVLEYYDGILILTSNRVGTFDEAFKSRIQLALHYESLNKSQRLKIWRNFFAHLRSFTEENIDFDDIDCALQELVGQELNGRQIRNAITTARQLAKFNGVTMSSEHLKRVIKVSRKFDTYLNTVKEGFTDDQIARDGGLR</sequence>
<dbReference type="InterPro" id="IPR056599">
    <property type="entry name" value="AAA_lid_fung"/>
</dbReference>
<accession>A0A2B7WZ39</accession>
<dbReference type="Gene3D" id="3.40.50.300">
    <property type="entry name" value="P-loop containing nucleotide triphosphate hydrolases"/>
    <property type="match status" value="1"/>
</dbReference>
<feature type="domain" description="AAA+ ATPase" evidence="2">
    <location>
        <begin position="654"/>
        <end position="781"/>
    </location>
</feature>
<organism evidence="3 4">
    <name type="scientific">Polytolypa hystricis (strain UAMH7299)</name>
    <dbReference type="NCBI Taxonomy" id="1447883"/>
    <lineage>
        <taxon>Eukaryota</taxon>
        <taxon>Fungi</taxon>
        <taxon>Dikarya</taxon>
        <taxon>Ascomycota</taxon>
        <taxon>Pezizomycotina</taxon>
        <taxon>Eurotiomycetes</taxon>
        <taxon>Eurotiomycetidae</taxon>
        <taxon>Onygenales</taxon>
        <taxon>Onygenales incertae sedis</taxon>
        <taxon>Polytolypa</taxon>
    </lineage>
</organism>
<dbReference type="SMART" id="SM00382">
    <property type="entry name" value="AAA"/>
    <property type="match status" value="1"/>
</dbReference>
<dbReference type="GO" id="GO:0005524">
    <property type="term" value="F:ATP binding"/>
    <property type="evidence" value="ECO:0007669"/>
    <property type="project" value="InterPro"/>
</dbReference>
<evidence type="ECO:0000259" key="2">
    <source>
        <dbReference type="SMART" id="SM00382"/>
    </source>
</evidence>
<proteinExistence type="predicted"/>
<feature type="compositionally biased region" description="Polar residues" evidence="1">
    <location>
        <begin position="148"/>
        <end position="162"/>
    </location>
</feature>
<dbReference type="Pfam" id="PF22942">
    <property type="entry name" value="DUF7025"/>
    <property type="match status" value="1"/>
</dbReference>
<feature type="region of interest" description="Disordered" evidence="1">
    <location>
        <begin position="1"/>
        <end position="21"/>
    </location>
</feature>
<dbReference type="GO" id="GO:0016887">
    <property type="term" value="F:ATP hydrolysis activity"/>
    <property type="evidence" value="ECO:0007669"/>
    <property type="project" value="InterPro"/>
</dbReference>
<name>A0A2B7WZ39_POLH7</name>
<dbReference type="EMBL" id="PDNA01000232">
    <property type="protein sequence ID" value="PGH01801.1"/>
    <property type="molecule type" value="Genomic_DNA"/>
</dbReference>
<dbReference type="SUPFAM" id="SSF52540">
    <property type="entry name" value="P-loop containing nucleoside triphosphate hydrolases"/>
    <property type="match status" value="1"/>
</dbReference>
<dbReference type="Pfam" id="PF00004">
    <property type="entry name" value="AAA"/>
    <property type="match status" value="1"/>
</dbReference>
<evidence type="ECO:0000313" key="3">
    <source>
        <dbReference type="EMBL" id="PGH01801.1"/>
    </source>
</evidence>
<dbReference type="OrthoDB" id="10042665at2759"/>
<dbReference type="InterPro" id="IPR003593">
    <property type="entry name" value="AAA+_ATPase"/>
</dbReference>
<dbReference type="PANTHER" id="PTHR46411:SF2">
    <property type="entry name" value="AAA+ ATPASE DOMAIN-CONTAINING PROTEIN"/>
    <property type="match status" value="1"/>
</dbReference>
<evidence type="ECO:0000256" key="1">
    <source>
        <dbReference type="SAM" id="MobiDB-lite"/>
    </source>
</evidence>
<feature type="region of interest" description="Disordered" evidence="1">
    <location>
        <begin position="148"/>
        <end position="170"/>
    </location>
</feature>
<dbReference type="Pfam" id="PF23232">
    <property type="entry name" value="AAA_lid_13"/>
    <property type="match status" value="1"/>
</dbReference>
<feature type="region of interest" description="Disordered" evidence="1">
    <location>
        <begin position="556"/>
        <end position="583"/>
    </location>
</feature>
<dbReference type="InterPro" id="IPR054289">
    <property type="entry name" value="DUF7025"/>
</dbReference>
<protein>
    <recommendedName>
        <fullName evidence="2">AAA+ ATPase domain-containing protein</fullName>
    </recommendedName>
</protein>
<comment type="caution">
    <text evidence="3">The sequence shown here is derived from an EMBL/GenBank/DDBJ whole genome shotgun (WGS) entry which is preliminary data.</text>
</comment>
<feature type="compositionally biased region" description="Polar residues" evidence="1">
    <location>
        <begin position="557"/>
        <end position="570"/>
    </location>
</feature>
<dbReference type="InterPro" id="IPR003959">
    <property type="entry name" value="ATPase_AAA_core"/>
</dbReference>
<keyword evidence="4" id="KW-1185">Reference proteome</keyword>
<dbReference type="CDD" id="cd19481">
    <property type="entry name" value="RecA-like_protease"/>
    <property type="match status" value="1"/>
</dbReference>
<dbReference type="AlphaFoldDB" id="A0A2B7WZ39"/>
<gene>
    <name evidence="3" type="ORF">AJ80_08968</name>
</gene>
<dbReference type="STRING" id="1447883.A0A2B7WZ39"/>
<dbReference type="Proteomes" id="UP000224634">
    <property type="component" value="Unassembled WGS sequence"/>
</dbReference>
<dbReference type="PANTHER" id="PTHR46411">
    <property type="entry name" value="FAMILY ATPASE, PUTATIVE-RELATED"/>
    <property type="match status" value="1"/>
</dbReference>
<feature type="region of interest" description="Disordered" evidence="1">
    <location>
        <begin position="108"/>
        <end position="128"/>
    </location>
</feature>
<dbReference type="InterPro" id="IPR027417">
    <property type="entry name" value="P-loop_NTPase"/>
</dbReference>
<evidence type="ECO:0000313" key="4">
    <source>
        <dbReference type="Proteomes" id="UP000224634"/>
    </source>
</evidence>
<reference evidence="3 4" key="1">
    <citation type="submission" date="2017-10" db="EMBL/GenBank/DDBJ databases">
        <title>Comparative genomics in systemic dimorphic fungi from Ajellomycetaceae.</title>
        <authorList>
            <person name="Munoz J.F."/>
            <person name="Mcewen J.G."/>
            <person name="Clay O.K."/>
            <person name="Cuomo C.A."/>
        </authorList>
    </citation>
    <scope>NUCLEOTIDE SEQUENCE [LARGE SCALE GENOMIC DNA]</scope>
    <source>
        <strain evidence="3 4">UAMH7299</strain>
    </source>
</reference>